<feature type="domain" description="Flagellar basal-body/hook protein C-terminal" evidence="8">
    <location>
        <begin position="620"/>
        <end position="661"/>
    </location>
</feature>
<evidence type="ECO:0000256" key="1">
    <source>
        <dbReference type="ARBA" id="ARBA00004365"/>
    </source>
</evidence>
<feature type="domain" description="Flagellar hook-associated protein 1 D2-like" evidence="9">
    <location>
        <begin position="325"/>
        <end position="411"/>
    </location>
</feature>
<keyword evidence="11" id="KW-0969">Cilium</keyword>
<protein>
    <recommendedName>
        <fullName evidence="4">Flagellar hook-associated protein 1</fullName>
    </recommendedName>
</protein>
<evidence type="ECO:0000259" key="8">
    <source>
        <dbReference type="Pfam" id="PF06429"/>
    </source>
</evidence>
<dbReference type="RefSeq" id="WP_377150183.1">
    <property type="nucleotide sequence ID" value="NZ_JBHSAF010000001.1"/>
</dbReference>
<evidence type="ECO:0000256" key="3">
    <source>
        <dbReference type="ARBA" id="ARBA00009677"/>
    </source>
</evidence>
<dbReference type="InterPro" id="IPR010930">
    <property type="entry name" value="Flg_bb/hook_C_dom"/>
</dbReference>
<dbReference type="PROSITE" id="PS00588">
    <property type="entry name" value="FLAGELLA_BB_ROD"/>
    <property type="match status" value="1"/>
</dbReference>
<keyword evidence="6" id="KW-0975">Bacterial flagellum</keyword>
<evidence type="ECO:0000259" key="10">
    <source>
        <dbReference type="Pfam" id="PF22638"/>
    </source>
</evidence>
<dbReference type="InterPro" id="IPR002371">
    <property type="entry name" value="FlgK"/>
</dbReference>
<gene>
    <name evidence="11" type="primary">flgK</name>
    <name evidence="11" type="ORF">ACFOSS_01510</name>
</gene>
<evidence type="ECO:0000256" key="5">
    <source>
        <dbReference type="ARBA" id="ARBA00022525"/>
    </source>
</evidence>
<organism evidence="11 12">
    <name type="scientific">Pseudaeromonas sharmana</name>
    <dbReference type="NCBI Taxonomy" id="328412"/>
    <lineage>
        <taxon>Bacteria</taxon>
        <taxon>Pseudomonadati</taxon>
        <taxon>Pseudomonadota</taxon>
        <taxon>Gammaproteobacteria</taxon>
        <taxon>Aeromonadales</taxon>
        <taxon>Aeromonadaceae</taxon>
        <taxon>Pseudaeromonas</taxon>
    </lineage>
</organism>
<dbReference type="InterPro" id="IPR049119">
    <property type="entry name" value="FlgK_D2-like"/>
</dbReference>
<keyword evidence="11" id="KW-0282">Flagellum</keyword>
<dbReference type="InterPro" id="IPR019776">
    <property type="entry name" value="Flagellar_basal_body_rod_CS"/>
</dbReference>
<keyword evidence="5" id="KW-0964">Secreted</keyword>
<dbReference type="InterPro" id="IPR053927">
    <property type="entry name" value="FlgK_helical"/>
</dbReference>
<dbReference type="Pfam" id="PF00460">
    <property type="entry name" value="Flg_bb_rod"/>
    <property type="match status" value="1"/>
</dbReference>
<dbReference type="EMBL" id="JBHSAF010000001">
    <property type="protein sequence ID" value="MFC3912138.1"/>
    <property type="molecule type" value="Genomic_DNA"/>
</dbReference>
<comment type="similarity">
    <text evidence="3">Belongs to the flagella basal body rod proteins family.</text>
</comment>
<accession>A0ABV8CJ56</accession>
<dbReference type="InterPro" id="IPR001444">
    <property type="entry name" value="Flag_bb_rod_N"/>
</dbReference>
<comment type="subcellular location">
    <subcellularLocation>
        <location evidence="1">Bacterial flagellum</location>
    </subcellularLocation>
    <subcellularLocation>
        <location evidence="2">Secreted</location>
    </subcellularLocation>
</comment>
<evidence type="ECO:0000313" key="12">
    <source>
        <dbReference type="Proteomes" id="UP001595692"/>
    </source>
</evidence>
<dbReference type="NCBIfam" id="TIGR02492">
    <property type="entry name" value="flgK_ends"/>
    <property type="match status" value="1"/>
</dbReference>
<dbReference type="PANTHER" id="PTHR30033">
    <property type="entry name" value="FLAGELLAR HOOK-ASSOCIATED PROTEIN 1"/>
    <property type="match status" value="1"/>
</dbReference>
<evidence type="ECO:0000313" key="11">
    <source>
        <dbReference type="EMBL" id="MFC3912138.1"/>
    </source>
</evidence>
<keyword evidence="12" id="KW-1185">Reference proteome</keyword>
<sequence>MSSDLLSIGSSGVQAQQKLLWTTGNNISNINTEGYTRQRTELYTNVASLGVGMSNTERMLNVYAQREMWRDTSSLAMYTSAYEQLASTDQYLSSSANSLNSAMSSYFSAFDTANANPNTSSSRQGLMSSVSSLVTRFQTASTTLSQQQNTINGSIESEVKEINSLLSGISDLNAQIIKAPKNSDGTTLNLIDQRDEMIRKLSEKMDIRTVAQDNGSTLVNLSTGQSLVLASGAASLGVTKGNPDNSQTGLQLTIGTSSASLSTSQVGGGLGGLYQARQELAPLQNEIGQLAVALADAMNQQNSQGMTLNNQLGGDIFTLPTSQGLANANNGGTGAISVSFIPGKGSNVSANDFEVKFTSATDFEVYRLDGNSKTLLTNGSTPPNQFPLEDYGIQLDISGTPAAGDSIVLQPTRNAAQNLSVAITSTDDFALAAPVTGSADSNNYGNGTISLAGVYNTGTGSLINSSSLDATAPQQVKIDASGNYEVYDGSGNLLGVADASTKGQNLLANLKDTATGSLIYSDVKTTPGFDFSISGTVSANDSFTIRFNTDGINDNYNGLALADLQNQDLVRKGSSVSADSQQTFSEAFSSTLSSLGSTVSSLNTSMSAAEAKLTQSTNTYNSEAGVSLDEEAANLIRFQQAYAASAQIITAARAVFDSLLSAAR</sequence>
<dbReference type="Pfam" id="PF06429">
    <property type="entry name" value="Flg_bbr_C"/>
    <property type="match status" value="1"/>
</dbReference>
<evidence type="ECO:0000259" key="7">
    <source>
        <dbReference type="Pfam" id="PF00460"/>
    </source>
</evidence>
<comment type="caution">
    <text evidence="11">The sequence shown here is derived from an EMBL/GenBank/DDBJ whole genome shotgun (WGS) entry which is preliminary data.</text>
</comment>
<proteinExistence type="inferred from homology"/>
<dbReference type="SUPFAM" id="SSF64518">
    <property type="entry name" value="Phase 1 flagellin"/>
    <property type="match status" value="2"/>
</dbReference>
<evidence type="ECO:0000256" key="2">
    <source>
        <dbReference type="ARBA" id="ARBA00004613"/>
    </source>
</evidence>
<name>A0ABV8CJ56_9GAMM</name>
<evidence type="ECO:0000256" key="6">
    <source>
        <dbReference type="ARBA" id="ARBA00023143"/>
    </source>
</evidence>
<feature type="domain" description="Flagellar hook-associated protein FlgK helical" evidence="10">
    <location>
        <begin position="86"/>
        <end position="317"/>
    </location>
</feature>
<dbReference type="PRINTS" id="PR01005">
    <property type="entry name" value="FLGHOOKAP1"/>
</dbReference>
<keyword evidence="11" id="KW-0966">Cell projection</keyword>
<dbReference type="Proteomes" id="UP001595692">
    <property type="component" value="Unassembled WGS sequence"/>
</dbReference>
<dbReference type="Pfam" id="PF21158">
    <property type="entry name" value="flgK_1st_1"/>
    <property type="match status" value="1"/>
</dbReference>
<evidence type="ECO:0000259" key="9">
    <source>
        <dbReference type="Pfam" id="PF21158"/>
    </source>
</evidence>
<feature type="domain" description="Flagellar basal body rod protein N-terminal" evidence="7">
    <location>
        <begin position="7"/>
        <end position="36"/>
    </location>
</feature>
<dbReference type="Pfam" id="PF22638">
    <property type="entry name" value="FlgK_D1"/>
    <property type="match status" value="1"/>
</dbReference>
<dbReference type="PANTHER" id="PTHR30033:SF1">
    <property type="entry name" value="FLAGELLAR HOOK-ASSOCIATED PROTEIN 1"/>
    <property type="match status" value="1"/>
</dbReference>
<reference evidence="12" key="1">
    <citation type="journal article" date="2019" name="Int. J. Syst. Evol. Microbiol.">
        <title>The Global Catalogue of Microorganisms (GCM) 10K type strain sequencing project: providing services to taxonomists for standard genome sequencing and annotation.</title>
        <authorList>
            <consortium name="The Broad Institute Genomics Platform"/>
            <consortium name="The Broad Institute Genome Sequencing Center for Infectious Disease"/>
            <person name="Wu L."/>
            <person name="Ma J."/>
        </authorList>
    </citation>
    <scope>NUCLEOTIDE SEQUENCE [LARGE SCALE GENOMIC DNA]</scope>
    <source>
        <strain evidence="12">CCUG 54939</strain>
    </source>
</reference>
<evidence type="ECO:0000256" key="4">
    <source>
        <dbReference type="ARBA" id="ARBA00016244"/>
    </source>
</evidence>